<keyword evidence="1" id="KW-0812">Transmembrane</keyword>
<proteinExistence type="predicted"/>
<keyword evidence="1" id="KW-0472">Membrane</keyword>
<sequence length="165" mass="19082">MADLLFKIGDVVVYVNCFAFVIYACIGGRNQSLLWSLVTLCFFNFLMQSIGVYLKDNHNSFNSEIFRHIWYLTFVFIDLVAVLFIFFVHRNNGIESSKFAVFIAGSFAFLAAVNTIRYISYVLLNVDHFLIKEFYTYSIPYINICVAITTLFVTMKSVVHKRSLE</sequence>
<dbReference type="Proteomes" id="UP000076486">
    <property type="component" value="Unassembled WGS sequence"/>
</dbReference>
<protein>
    <submittedName>
        <fullName evidence="2">Uncharacterized protein</fullName>
    </submittedName>
</protein>
<accession>A0A161Z951</accession>
<feature type="transmembrane region" description="Helical" evidence="1">
    <location>
        <begin position="69"/>
        <end position="87"/>
    </location>
</feature>
<feature type="transmembrane region" description="Helical" evidence="1">
    <location>
        <begin position="99"/>
        <end position="119"/>
    </location>
</feature>
<gene>
    <name evidence="2" type="ORF">N473_01495</name>
</gene>
<dbReference type="PATRIC" id="fig|1365248.3.peg.1474"/>
<dbReference type="PROSITE" id="PS51257">
    <property type="entry name" value="PROKAR_LIPOPROTEIN"/>
    <property type="match status" value="1"/>
</dbReference>
<name>A0A161Z951_9GAMM</name>
<dbReference type="EMBL" id="AUYC01000018">
    <property type="protein sequence ID" value="KZN65271.1"/>
    <property type="molecule type" value="Genomic_DNA"/>
</dbReference>
<dbReference type="AlphaFoldDB" id="A0A161Z951"/>
<reference evidence="2 3" key="1">
    <citation type="submission" date="2013-07" db="EMBL/GenBank/DDBJ databases">
        <title>Comparative Genomic and Metabolomic Analysis of Twelve Strains of Pseudoalteromonas luteoviolacea.</title>
        <authorList>
            <person name="Vynne N.G."/>
            <person name="Mansson M."/>
            <person name="Gram L."/>
        </authorList>
    </citation>
    <scope>NUCLEOTIDE SEQUENCE [LARGE SCALE GENOMIC DNA]</scope>
    <source>
        <strain evidence="2 3">CPMOR-1</strain>
    </source>
</reference>
<evidence type="ECO:0000313" key="3">
    <source>
        <dbReference type="Proteomes" id="UP000076486"/>
    </source>
</evidence>
<evidence type="ECO:0000313" key="2">
    <source>
        <dbReference type="EMBL" id="KZN65271.1"/>
    </source>
</evidence>
<comment type="caution">
    <text evidence="2">The sequence shown here is derived from an EMBL/GenBank/DDBJ whole genome shotgun (WGS) entry which is preliminary data.</text>
</comment>
<organism evidence="2 3">
    <name type="scientific">Pseudoalteromonas luteoviolacea CPMOR-1</name>
    <dbReference type="NCBI Taxonomy" id="1365248"/>
    <lineage>
        <taxon>Bacteria</taxon>
        <taxon>Pseudomonadati</taxon>
        <taxon>Pseudomonadota</taxon>
        <taxon>Gammaproteobacteria</taxon>
        <taxon>Alteromonadales</taxon>
        <taxon>Pseudoalteromonadaceae</taxon>
        <taxon>Pseudoalteromonas</taxon>
    </lineage>
</organism>
<feature type="transmembrane region" description="Helical" evidence="1">
    <location>
        <begin position="6"/>
        <end position="26"/>
    </location>
</feature>
<keyword evidence="1" id="KW-1133">Transmembrane helix</keyword>
<feature type="transmembrane region" description="Helical" evidence="1">
    <location>
        <begin position="139"/>
        <end position="159"/>
    </location>
</feature>
<feature type="transmembrane region" description="Helical" evidence="1">
    <location>
        <begin position="33"/>
        <end position="54"/>
    </location>
</feature>
<evidence type="ECO:0000256" key="1">
    <source>
        <dbReference type="SAM" id="Phobius"/>
    </source>
</evidence>